<keyword evidence="5" id="KW-1185">Reference proteome</keyword>
<dbReference type="PANTHER" id="PTHR46265">
    <property type="entry name" value="RHO GTPASE-ACTIVATING PROTEIN 7"/>
    <property type="match status" value="1"/>
</dbReference>
<dbReference type="InterPro" id="IPR052799">
    <property type="entry name" value="Rho_GAP_Regulators"/>
</dbReference>
<reference evidence="4 5" key="1">
    <citation type="journal article" date="2014" name="Nat. Genet.">
        <title>Genome sequence of the hot pepper provides insights into the evolution of pungency in Capsicum species.</title>
        <authorList>
            <person name="Kim S."/>
            <person name="Park M."/>
            <person name="Yeom S.I."/>
            <person name="Kim Y.M."/>
            <person name="Lee J.M."/>
            <person name="Lee H.A."/>
            <person name="Seo E."/>
            <person name="Choi J."/>
            <person name="Cheong K."/>
            <person name="Kim K.T."/>
            <person name="Jung K."/>
            <person name="Lee G.W."/>
            <person name="Oh S.K."/>
            <person name="Bae C."/>
            <person name="Kim S.B."/>
            <person name="Lee H.Y."/>
            <person name="Kim S.Y."/>
            <person name="Kim M.S."/>
            <person name="Kang B.C."/>
            <person name="Jo Y.D."/>
            <person name="Yang H.B."/>
            <person name="Jeong H.J."/>
            <person name="Kang W.H."/>
            <person name="Kwon J.K."/>
            <person name="Shin C."/>
            <person name="Lim J.Y."/>
            <person name="Park J.H."/>
            <person name="Huh J.H."/>
            <person name="Kim J.S."/>
            <person name="Kim B.D."/>
            <person name="Cohen O."/>
            <person name="Paran I."/>
            <person name="Suh M.C."/>
            <person name="Lee S.B."/>
            <person name="Kim Y.K."/>
            <person name="Shin Y."/>
            <person name="Noh S.J."/>
            <person name="Park J."/>
            <person name="Seo Y.S."/>
            <person name="Kwon S.Y."/>
            <person name="Kim H.A."/>
            <person name="Park J.M."/>
            <person name="Kim H.J."/>
            <person name="Choi S.B."/>
            <person name="Bosland P.W."/>
            <person name="Reeves G."/>
            <person name="Jo S.H."/>
            <person name="Lee B.W."/>
            <person name="Cho H.T."/>
            <person name="Choi H.S."/>
            <person name="Lee M.S."/>
            <person name="Yu Y."/>
            <person name="Do Choi Y."/>
            <person name="Park B.S."/>
            <person name="van Deynze A."/>
            <person name="Ashrafi H."/>
            <person name="Hill T."/>
            <person name="Kim W.T."/>
            <person name="Pai H.S."/>
            <person name="Ahn H.K."/>
            <person name="Yeam I."/>
            <person name="Giovannoni J.J."/>
            <person name="Rose J.K."/>
            <person name="Sorensen I."/>
            <person name="Lee S.J."/>
            <person name="Kim R.W."/>
            <person name="Choi I.Y."/>
            <person name="Choi B.S."/>
            <person name="Lim J.S."/>
            <person name="Lee Y.H."/>
            <person name="Choi D."/>
        </authorList>
    </citation>
    <scope>NUCLEOTIDE SEQUENCE [LARGE SCALE GENOMIC DNA]</scope>
    <source>
        <strain evidence="5">cv. CM334</strain>
    </source>
</reference>
<feature type="region of interest" description="Disordered" evidence="2">
    <location>
        <begin position="266"/>
        <end position="365"/>
    </location>
</feature>
<feature type="compositionally biased region" description="Basic and acidic residues" evidence="2">
    <location>
        <begin position="266"/>
        <end position="315"/>
    </location>
</feature>
<dbReference type="InterPro" id="IPR025757">
    <property type="entry name" value="MIP1_Leuzipper"/>
</dbReference>
<feature type="domain" description="Ternary complex factor MIP1 leucine-zipper" evidence="3">
    <location>
        <begin position="75"/>
        <end position="153"/>
    </location>
</feature>
<protein>
    <recommendedName>
        <fullName evidence="3">Ternary complex factor MIP1 leucine-zipper domain-containing protein</fullName>
    </recommendedName>
</protein>
<feature type="compositionally biased region" description="Basic and acidic residues" evidence="2">
    <location>
        <begin position="166"/>
        <end position="207"/>
    </location>
</feature>
<evidence type="ECO:0000313" key="5">
    <source>
        <dbReference type="Proteomes" id="UP000222542"/>
    </source>
</evidence>
<dbReference type="AlphaFoldDB" id="A0A2G2ZQR2"/>
<feature type="compositionally biased region" description="Polar residues" evidence="2">
    <location>
        <begin position="227"/>
        <end position="248"/>
    </location>
</feature>
<evidence type="ECO:0000256" key="1">
    <source>
        <dbReference type="SAM" id="Coils"/>
    </source>
</evidence>
<dbReference type="Gramene" id="PHT84326">
    <property type="protein sequence ID" value="PHT84326"/>
    <property type="gene ID" value="T459_12769"/>
</dbReference>
<dbReference type="PANTHER" id="PTHR46265:SF24">
    <property type="entry name" value="RHO GTPASE-ACTIVATING PROTEIN REN1-LIKE ISOFORM X1"/>
    <property type="match status" value="1"/>
</dbReference>
<gene>
    <name evidence="4" type="ORF">T459_12769</name>
</gene>
<evidence type="ECO:0000313" key="4">
    <source>
        <dbReference type="EMBL" id="PHT84326.1"/>
    </source>
</evidence>
<proteinExistence type="predicted"/>
<feature type="compositionally biased region" description="Polar residues" evidence="2">
    <location>
        <begin position="317"/>
        <end position="336"/>
    </location>
</feature>
<evidence type="ECO:0000256" key="2">
    <source>
        <dbReference type="SAM" id="MobiDB-lite"/>
    </source>
</evidence>
<feature type="coiled-coil region" evidence="1">
    <location>
        <begin position="39"/>
        <end position="105"/>
    </location>
</feature>
<dbReference type="OMA" id="KADCDED"/>
<feature type="compositionally biased region" description="Low complexity" evidence="2">
    <location>
        <begin position="152"/>
        <end position="165"/>
    </location>
</feature>
<dbReference type="EMBL" id="AYRZ02000004">
    <property type="protein sequence ID" value="PHT84326.1"/>
    <property type="molecule type" value="Genomic_DNA"/>
</dbReference>
<dbReference type="STRING" id="4072.A0A2G2ZQR2"/>
<evidence type="ECO:0000259" key="3">
    <source>
        <dbReference type="Pfam" id="PF14389"/>
    </source>
</evidence>
<reference evidence="4 5" key="2">
    <citation type="journal article" date="2017" name="Genome Biol.">
        <title>New reference genome sequences of hot pepper reveal the massive evolution of plant disease-resistance genes by retroduplication.</title>
        <authorList>
            <person name="Kim S."/>
            <person name="Park J."/>
            <person name="Yeom S.I."/>
            <person name="Kim Y.M."/>
            <person name="Seo E."/>
            <person name="Kim K.T."/>
            <person name="Kim M.S."/>
            <person name="Lee J.M."/>
            <person name="Cheong K."/>
            <person name="Shin H.S."/>
            <person name="Kim S.B."/>
            <person name="Han K."/>
            <person name="Lee J."/>
            <person name="Park M."/>
            <person name="Lee H.A."/>
            <person name="Lee H.Y."/>
            <person name="Lee Y."/>
            <person name="Oh S."/>
            <person name="Lee J.H."/>
            <person name="Choi E."/>
            <person name="Choi E."/>
            <person name="Lee S.E."/>
            <person name="Jeon J."/>
            <person name="Kim H."/>
            <person name="Choi G."/>
            <person name="Song H."/>
            <person name="Lee J."/>
            <person name="Lee S.C."/>
            <person name="Kwon J.K."/>
            <person name="Lee H.Y."/>
            <person name="Koo N."/>
            <person name="Hong Y."/>
            <person name="Kim R.W."/>
            <person name="Kang W.H."/>
            <person name="Huh J.H."/>
            <person name="Kang B.C."/>
            <person name="Yang T.J."/>
            <person name="Lee Y.H."/>
            <person name="Bennetzen J.L."/>
            <person name="Choi D."/>
        </authorList>
    </citation>
    <scope>NUCLEOTIDE SEQUENCE [LARGE SCALE GENOMIC DNA]</scope>
    <source>
        <strain evidence="5">cv. CM334</strain>
    </source>
</reference>
<feature type="region of interest" description="Disordered" evidence="2">
    <location>
        <begin position="150"/>
        <end position="248"/>
    </location>
</feature>
<comment type="caution">
    <text evidence="4">The sequence shown here is derived from an EMBL/GenBank/DDBJ whole genome shotgun (WGS) entry which is preliminary data.</text>
</comment>
<dbReference type="Pfam" id="PF14389">
    <property type="entry name" value="Lzipper-MIP1"/>
    <property type="match status" value="1"/>
</dbReference>
<keyword evidence="1" id="KW-0175">Coiled coil</keyword>
<dbReference type="Proteomes" id="UP000222542">
    <property type="component" value="Unassembled WGS sequence"/>
</dbReference>
<organism evidence="4 5">
    <name type="scientific">Capsicum annuum</name>
    <name type="common">Capsicum pepper</name>
    <dbReference type="NCBI Taxonomy" id="4072"/>
    <lineage>
        <taxon>Eukaryota</taxon>
        <taxon>Viridiplantae</taxon>
        <taxon>Streptophyta</taxon>
        <taxon>Embryophyta</taxon>
        <taxon>Tracheophyta</taxon>
        <taxon>Spermatophyta</taxon>
        <taxon>Magnoliopsida</taxon>
        <taxon>eudicotyledons</taxon>
        <taxon>Gunneridae</taxon>
        <taxon>Pentapetalae</taxon>
        <taxon>asterids</taxon>
        <taxon>lamiids</taxon>
        <taxon>Solanales</taxon>
        <taxon>Solanaceae</taxon>
        <taxon>Solanoideae</taxon>
        <taxon>Capsiceae</taxon>
        <taxon>Capsicum</taxon>
    </lineage>
</organism>
<accession>A0A2G2ZQR2</accession>
<name>A0A2G2ZQR2_CAPAN</name>
<sequence>MLDGPLRSVRRPAILGRTPAKKNLSMESIDIPFDEEDEIQRLEAIKADLQTRIEEESKGNALLQQSLEKRKDALHVRRLALEKDVKRLQDQLHKERELRILLEAELEGKLPVSSSKGSCSDAGKNQDGMMKEEIQDIAQAEADVINLKQRADSGNQPQQSQNNQGKSKDKHKDTESNASKTHEKSARSKETNVNKADSEKDNKHEAQSKQVDSSVEAGMSKAPSAGSKKSTSKSEASFMGANNTTSALSKLTNRLNFLKERRTQIAHELQHLDKNQSDQPVKNKEKGKGSESHHPDQPVKNKEKGKGSESHHPDKVQASQSQASEKNGSDDGQSIQHPDLDKGKSDSLPNPGKGPAAIPTRTNSR</sequence>